<keyword evidence="12" id="KW-1185">Reference proteome</keyword>
<comment type="similarity">
    <text evidence="2">Belongs to the MotB family.</text>
</comment>
<feature type="region of interest" description="Disordered" evidence="8">
    <location>
        <begin position="92"/>
        <end position="112"/>
    </location>
</feature>
<reference evidence="11 12" key="1">
    <citation type="journal article" date="2018" name="J. Microbiol.">
        <title>Baekduia soli gen. nov., sp. nov., a novel bacterium isolated from the soil of Baekdu Mountain and proposal of a novel family name, Baekduiaceae fam. nov.</title>
        <authorList>
            <person name="An D.S."/>
            <person name="Siddiqi M.Z."/>
            <person name="Kim K.H."/>
            <person name="Yu H.S."/>
            <person name="Im W.T."/>
        </authorList>
    </citation>
    <scope>NUCLEOTIDE SEQUENCE [LARGE SCALE GENOMIC DNA]</scope>
    <source>
        <strain evidence="11 12">BR7-21</strain>
    </source>
</reference>
<evidence type="ECO:0000256" key="6">
    <source>
        <dbReference type="ARBA" id="ARBA00023136"/>
    </source>
</evidence>
<evidence type="ECO:0000256" key="2">
    <source>
        <dbReference type="ARBA" id="ARBA00008914"/>
    </source>
</evidence>
<evidence type="ECO:0000256" key="9">
    <source>
        <dbReference type="SAM" id="Phobius"/>
    </source>
</evidence>
<proteinExistence type="inferred from homology"/>
<dbReference type="RefSeq" id="WP_146916560.1">
    <property type="nucleotide sequence ID" value="NZ_CP042430.1"/>
</dbReference>
<feature type="compositionally biased region" description="Low complexity" evidence="8">
    <location>
        <begin position="265"/>
        <end position="278"/>
    </location>
</feature>
<dbReference type="SUPFAM" id="SSF103088">
    <property type="entry name" value="OmpA-like"/>
    <property type="match status" value="1"/>
</dbReference>
<sequence length="291" mass="30493">MAAHGKKKRHDDHGEHPDERWLVTYADLMTLLVALFMVLFSISSVNKSKFESIQRSLQDAFSGRILPGGKSIKDAGGSANIVNPSVAAPRSSLEPYVGGRPKNASSTGGAAKEQKDFQKVKAQIDAYVAKKGLSGKVKTEITDDGLLIRLLTDNLLFDSGSAVPRAGSDGLLTELAGTLAAEGDHQLVVSGNTDTVPIHSGRYTDNLDLSTARAGAVVRIFAQHGVSPARMTAAGRGQYNPVAPNTTAGGRSLNRRVEILVPRTAAAATSSSSAGATTIPSIKPDLTPTKP</sequence>
<keyword evidence="5 9" id="KW-1133">Transmembrane helix</keyword>
<evidence type="ECO:0000313" key="12">
    <source>
        <dbReference type="Proteomes" id="UP000321805"/>
    </source>
</evidence>
<dbReference type="InterPro" id="IPR006665">
    <property type="entry name" value="OmpA-like"/>
</dbReference>
<evidence type="ECO:0000256" key="7">
    <source>
        <dbReference type="PROSITE-ProRule" id="PRU00473"/>
    </source>
</evidence>
<dbReference type="PROSITE" id="PS51123">
    <property type="entry name" value="OMPA_2"/>
    <property type="match status" value="1"/>
</dbReference>
<evidence type="ECO:0000256" key="4">
    <source>
        <dbReference type="ARBA" id="ARBA00022692"/>
    </source>
</evidence>
<dbReference type="Proteomes" id="UP000321805">
    <property type="component" value="Chromosome"/>
</dbReference>
<dbReference type="OrthoDB" id="9815217at2"/>
<protein>
    <submittedName>
        <fullName evidence="11">OmpA family protein</fullName>
    </submittedName>
</protein>
<evidence type="ECO:0000256" key="8">
    <source>
        <dbReference type="SAM" id="MobiDB-lite"/>
    </source>
</evidence>
<dbReference type="EMBL" id="CP042430">
    <property type="protein sequence ID" value="QEC46857.1"/>
    <property type="molecule type" value="Genomic_DNA"/>
</dbReference>
<feature type="transmembrane region" description="Helical" evidence="9">
    <location>
        <begin position="21"/>
        <end position="42"/>
    </location>
</feature>
<dbReference type="PANTHER" id="PTHR30329:SF21">
    <property type="entry name" value="LIPOPROTEIN YIAD-RELATED"/>
    <property type="match status" value="1"/>
</dbReference>
<dbReference type="Gene3D" id="3.30.1330.60">
    <property type="entry name" value="OmpA-like domain"/>
    <property type="match status" value="1"/>
</dbReference>
<dbReference type="InterPro" id="IPR050330">
    <property type="entry name" value="Bact_OuterMem_StrucFunc"/>
</dbReference>
<dbReference type="CDD" id="cd07185">
    <property type="entry name" value="OmpA_C-like"/>
    <property type="match status" value="1"/>
</dbReference>
<evidence type="ECO:0000256" key="5">
    <source>
        <dbReference type="ARBA" id="ARBA00022989"/>
    </source>
</evidence>
<gene>
    <name evidence="11" type="ORF">FSW04_04135</name>
</gene>
<organism evidence="11 12">
    <name type="scientific">Baekduia soli</name>
    <dbReference type="NCBI Taxonomy" id="496014"/>
    <lineage>
        <taxon>Bacteria</taxon>
        <taxon>Bacillati</taxon>
        <taxon>Actinomycetota</taxon>
        <taxon>Thermoleophilia</taxon>
        <taxon>Solirubrobacterales</taxon>
        <taxon>Baekduiaceae</taxon>
        <taxon>Baekduia</taxon>
    </lineage>
</organism>
<keyword evidence="6 7" id="KW-0472">Membrane</keyword>
<evidence type="ECO:0000313" key="11">
    <source>
        <dbReference type="EMBL" id="QEC46857.1"/>
    </source>
</evidence>
<dbReference type="PANTHER" id="PTHR30329">
    <property type="entry name" value="STATOR ELEMENT OF FLAGELLAR MOTOR COMPLEX"/>
    <property type="match status" value="1"/>
</dbReference>
<evidence type="ECO:0000256" key="3">
    <source>
        <dbReference type="ARBA" id="ARBA00022475"/>
    </source>
</evidence>
<keyword evidence="4 9" id="KW-0812">Transmembrane</keyword>
<dbReference type="AlphaFoldDB" id="A0A5B8U1K7"/>
<dbReference type="KEGG" id="bsol:FSW04_04135"/>
<dbReference type="Pfam" id="PF00691">
    <property type="entry name" value="OmpA"/>
    <property type="match status" value="1"/>
</dbReference>
<comment type="subcellular location">
    <subcellularLocation>
        <location evidence="1">Cell membrane</location>
        <topology evidence="1">Single-pass membrane protein</topology>
    </subcellularLocation>
</comment>
<dbReference type="InterPro" id="IPR025713">
    <property type="entry name" value="MotB-like_N_dom"/>
</dbReference>
<feature type="domain" description="OmpA-like" evidence="10">
    <location>
        <begin position="144"/>
        <end position="265"/>
    </location>
</feature>
<feature type="region of interest" description="Disordered" evidence="8">
    <location>
        <begin position="265"/>
        <end position="291"/>
    </location>
</feature>
<evidence type="ECO:0000259" key="10">
    <source>
        <dbReference type="PROSITE" id="PS51123"/>
    </source>
</evidence>
<dbReference type="GO" id="GO:0005886">
    <property type="term" value="C:plasma membrane"/>
    <property type="evidence" value="ECO:0007669"/>
    <property type="project" value="UniProtKB-SubCell"/>
</dbReference>
<keyword evidence="3" id="KW-1003">Cell membrane</keyword>
<accession>A0A5B8U1K7</accession>
<dbReference type="Pfam" id="PF13677">
    <property type="entry name" value="MotB_plug"/>
    <property type="match status" value="1"/>
</dbReference>
<dbReference type="InterPro" id="IPR036737">
    <property type="entry name" value="OmpA-like_sf"/>
</dbReference>
<name>A0A5B8U1K7_9ACTN</name>
<evidence type="ECO:0000256" key="1">
    <source>
        <dbReference type="ARBA" id="ARBA00004162"/>
    </source>
</evidence>